<evidence type="ECO:0000313" key="1">
    <source>
        <dbReference type="EMBL" id="SEL27075.1"/>
    </source>
</evidence>
<accession>A0A1H7NVN1</accession>
<keyword evidence="2" id="KW-1185">Reference proteome</keyword>
<dbReference type="Proteomes" id="UP000198620">
    <property type="component" value="Unassembled WGS sequence"/>
</dbReference>
<organism evidence="1 2">
    <name type="scientific">Nitrosovibrio tenuis</name>
    <dbReference type="NCBI Taxonomy" id="1233"/>
    <lineage>
        <taxon>Bacteria</taxon>
        <taxon>Pseudomonadati</taxon>
        <taxon>Pseudomonadota</taxon>
        <taxon>Betaproteobacteria</taxon>
        <taxon>Nitrosomonadales</taxon>
        <taxon>Nitrosomonadaceae</taxon>
        <taxon>Nitrosovibrio</taxon>
    </lineage>
</organism>
<sequence>MTGVPPVMDSGGKVNDIRYLRAYADNDSNWGLKGTSRC</sequence>
<reference evidence="1 2" key="1">
    <citation type="submission" date="2016-10" db="EMBL/GenBank/DDBJ databases">
        <authorList>
            <person name="de Groot N.N."/>
        </authorList>
    </citation>
    <scope>NUCLEOTIDE SEQUENCE [LARGE SCALE GENOMIC DNA]</scope>
    <source>
        <strain evidence="1 2">Nv1</strain>
    </source>
</reference>
<name>A0A1H7NVN1_9PROT</name>
<dbReference type="AlphaFoldDB" id="A0A1H7NVN1"/>
<dbReference type="EMBL" id="FOBH01000007">
    <property type="protein sequence ID" value="SEL27075.1"/>
    <property type="molecule type" value="Genomic_DNA"/>
</dbReference>
<gene>
    <name evidence="1" type="ORF">SAMN05216387_107140</name>
</gene>
<evidence type="ECO:0000313" key="2">
    <source>
        <dbReference type="Proteomes" id="UP000198620"/>
    </source>
</evidence>
<proteinExistence type="predicted"/>
<protein>
    <submittedName>
        <fullName evidence="1">Uncharacterized protein</fullName>
    </submittedName>
</protein>